<feature type="domain" description="Four-carbon acid sugar kinase N-terminal" evidence="7">
    <location>
        <begin position="5"/>
        <end position="118"/>
    </location>
</feature>
<name>A0ABU0FF76_9HYPH</name>
<gene>
    <name evidence="9" type="ORF">J3R73_003056</name>
</gene>
<dbReference type="Gene3D" id="3.40.980.20">
    <property type="entry name" value="Four-carbon acid sugar kinase, nucleotide binding domain"/>
    <property type="match status" value="1"/>
</dbReference>
<feature type="domain" description="Four-carbon acid sugar kinase nucleotide binding" evidence="8">
    <location>
        <begin position="212"/>
        <end position="350"/>
    </location>
</feature>
<keyword evidence="5" id="KW-0067">ATP-binding</keyword>
<reference evidence="9 10" key="1">
    <citation type="submission" date="2023-07" db="EMBL/GenBank/DDBJ databases">
        <title>Genomic Encyclopedia of Type Strains, Phase IV (KMG-IV): sequencing the most valuable type-strain genomes for metagenomic binning, comparative biology and taxonomic classification.</title>
        <authorList>
            <person name="Goeker M."/>
        </authorList>
    </citation>
    <scope>NUCLEOTIDE SEQUENCE [LARGE SCALE GENOMIC DNA]</scope>
    <source>
        <strain evidence="9 10">DSM 5896</strain>
    </source>
</reference>
<dbReference type="Proteomes" id="UP001237448">
    <property type="component" value="Unassembled WGS sequence"/>
</dbReference>
<proteinExistence type="inferred from homology"/>
<evidence type="ECO:0000256" key="6">
    <source>
        <dbReference type="ARBA" id="ARBA00023277"/>
    </source>
</evidence>
<organism evidence="9 10">
    <name type="scientific">Labrys monachus</name>
    <dbReference type="NCBI Taxonomy" id="217067"/>
    <lineage>
        <taxon>Bacteria</taxon>
        <taxon>Pseudomonadati</taxon>
        <taxon>Pseudomonadota</taxon>
        <taxon>Alphaproteobacteria</taxon>
        <taxon>Hyphomicrobiales</taxon>
        <taxon>Xanthobacteraceae</taxon>
        <taxon>Labrys</taxon>
    </lineage>
</organism>
<evidence type="ECO:0000259" key="8">
    <source>
        <dbReference type="Pfam" id="PF17042"/>
    </source>
</evidence>
<keyword evidence="10" id="KW-1185">Reference proteome</keyword>
<dbReference type="InterPro" id="IPR037051">
    <property type="entry name" value="4-carb_acid_sugar_kinase_N_sf"/>
</dbReference>
<comment type="caution">
    <text evidence="9">The sequence shown here is derived from an EMBL/GenBank/DDBJ whole genome shotgun (WGS) entry which is preliminary data.</text>
</comment>
<evidence type="ECO:0000256" key="4">
    <source>
        <dbReference type="ARBA" id="ARBA00022777"/>
    </source>
</evidence>
<accession>A0ABU0FF76</accession>
<dbReference type="Pfam" id="PF17042">
    <property type="entry name" value="NBD_C"/>
    <property type="match status" value="1"/>
</dbReference>
<evidence type="ECO:0000256" key="3">
    <source>
        <dbReference type="ARBA" id="ARBA00022741"/>
    </source>
</evidence>
<evidence type="ECO:0000313" key="10">
    <source>
        <dbReference type="Proteomes" id="UP001237448"/>
    </source>
</evidence>
<dbReference type="InterPro" id="IPR042213">
    <property type="entry name" value="NBD_C_sf"/>
</dbReference>
<evidence type="ECO:0000313" key="9">
    <source>
        <dbReference type="EMBL" id="MDQ0393264.1"/>
    </source>
</evidence>
<evidence type="ECO:0000259" key="7">
    <source>
        <dbReference type="Pfam" id="PF07005"/>
    </source>
</evidence>
<comment type="similarity">
    <text evidence="1">Belongs to the four-carbon acid sugar kinase family.</text>
</comment>
<dbReference type="SUPFAM" id="SSF142764">
    <property type="entry name" value="YgbK-like"/>
    <property type="match status" value="1"/>
</dbReference>
<keyword evidence="2" id="KW-0808">Transferase</keyword>
<sequence>MNIRILADDLTGALDSAVAFASPGQGIDVTWRLDARPAQAGAVDVATREISEAEAVSRHAAFAPWLAAGEMHFKKIDSLLRGHVAAEIEACMAGQAYDRVVIAPAFPFHGRVTRAGRQWRLGPDAIVGPDLAAALGARHRLALARPGEAPAGGITVYDAETDADLGRIVEDVGVAGGRTLWIGTGGLASALAASLGLQPSAAVAAGGPFLGLVGTDNAVTAAQVSAFAARHPDGHIVVGEDVGAAAARLLQRTGQGAPSVVSVAAAGERHAVARHIDRVFAALLDGLPAPGMLLVTGGETLRAVCDSLRAERLVVESAIEPGLPLSRIGGGRFDGVATISKSGAFGDAGLFVRLCGGDSEGLAGAV</sequence>
<dbReference type="Gene3D" id="3.40.50.10840">
    <property type="entry name" value="Putative sugar-binding, N-terminal domain"/>
    <property type="match status" value="1"/>
</dbReference>
<dbReference type="EMBL" id="JAUSVK010000001">
    <property type="protein sequence ID" value="MDQ0393264.1"/>
    <property type="molecule type" value="Genomic_DNA"/>
</dbReference>
<keyword evidence="6" id="KW-0119">Carbohydrate metabolism</keyword>
<dbReference type="Pfam" id="PF07005">
    <property type="entry name" value="SBD_N"/>
    <property type="match status" value="1"/>
</dbReference>
<evidence type="ECO:0000256" key="1">
    <source>
        <dbReference type="ARBA" id="ARBA00005715"/>
    </source>
</evidence>
<keyword evidence="3" id="KW-0547">Nucleotide-binding</keyword>
<evidence type="ECO:0000256" key="2">
    <source>
        <dbReference type="ARBA" id="ARBA00022679"/>
    </source>
</evidence>
<evidence type="ECO:0000256" key="5">
    <source>
        <dbReference type="ARBA" id="ARBA00022840"/>
    </source>
</evidence>
<dbReference type="InterPro" id="IPR010737">
    <property type="entry name" value="4-carb_acid_sugar_kinase_N"/>
</dbReference>
<keyword evidence="4" id="KW-0418">Kinase</keyword>
<dbReference type="RefSeq" id="WP_307428337.1">
    <property type="nucleotide sequence ID" value="NZ_JAUSVK010000001.1"/>
</dbReference>
<dbReference type="InterPro" id="IPR031475">
    <property type="entry name" value="NBD_C"/>
</dbReference>
<protein>
    <submittedName>
        <fullName evidence="9">Uncharacterized protein YgbK (DUF1537 family)</fullName>
    </submittedName>
</protein>